<reference evidence="1" key="1">
    <citation type="journal article" date="2023" name="G3 (Bethesda)">
        <title>Whole genome assembly and annotation of the endangered Caribbean coral Acropora cervicornis.</title>
        <authorList>
            <person name="Selwyn J.D."/>
            <person name="Vollmer S.V."/>
        </authorList>
    </citation>
    <scope>NUCLEOTIDE SEQUENCE</scope>
    <source>
        <strain evidence="1">K2</strain>
    </source>
</reference>
<evidence type="ECO:0000313" key="2">
    <source>
        <dbReference type="Proteomes" id="UP001249851"/>
    </source>
</evidence>
<dbReference type="AlphaFoldDB" id="A0AAD9QI30"/>
<reference evidence="1" key="2">
    <citation type="journal article" date="2023" name="Science">
        <title>Genomic signatures of disease resistance in endangered staghorn corals.</title>
        <authorList>
            <person name="Vollmer S.V."/>
            <person name="Selwyn J.D."/>
            <person name="Despard B.A."/>
            <person name="Roesel C.L."/>
        </authorList>
    </citation>
    <scope>NUCLEOTIDE SEQUENCE</scope>
    <source>
        <strain evidence="1">K2</strain>
    </source>
</reference>
<evidence type="ECO:0000313" key="1">
    <source>
        <dbReference type="EMBL" id="KAK2561675.1"/>
    </source>
</evidence>
<sequence length="398" mass="44142">RVQQLEVTALQQRQTVVEQQELPRHQWVAAEVASLVVSAVPAEQLAEVGKVVVVEMVRVVGHTVAHMLAARIVTAGHIAAVAYTVAAAHNKEAAVHREAVVHRVAAGQRVADRTVHMATMVVGGMVAGEGHQPVVSPLHFLSPPCLHFPLSLLPLWLVSLLVGDEEERVAVEAEVLLVHRMVVEGMVGELDMAEVQVGMVEGKDLSHGVVRLSELPPHTVEIPKFLSWGARKSDITLAVCRRMCHKDEIRNCRECNKECKCNLAIMLLLTTGTAVTEVAAWAQLQHWFAEVQHLGKLHWTVKAAQAEVQHWAAEVSYLEHWFAEVQHLGQLNWTVKAAQAEVQHWAAEVLYPVVLQMAVELDQSELQHWPAEEGFQDQFHWILEAGFWLVGQKETKAG</sequence>
<accession>A0AAD9QI30</accession>
<dbReference type="EMBL" id="JARQWQ010000031">
    <property type="protein sequence ID" value="KAK2561675.1"/>
    <property type="molecule type" value="Genomic_DNA"/>
</dbReference>
<proteinExistence type="predicted"/>
<feature type="non-terminal residue" evidence="1">
    <location>
        <position position="1"/>
    </location>
</feature>
<dbReference type="Proteomes" id="UP001249851">
    <property type="component" value="Unassembled WGS sequence"/>
</dbReference>
<gene>
    <name evidence="1" type="ORF">P5673_015028</name>
</gene>
<comment type="caution">
    <text evidence="1">The sequence shown here is derived from an EMBL/GenBank/DDBJ whole genome shotgun (WGS) entry which is preliminary data.</text>
</comment>
<organism evidence="1 2">
    <name type="scientific">Acropora cervicornis</name>
    <name type="common">Staghorn coral</name>
    <dbReference type="NCBI Taxonomy" id="6130"/>
    <lineage>
        <taxon>Eukaryota</taxon>
        <taxon>Metazoa</taxon>
        <taxon>Cnidaria</taxon>
        <taxon>Anthozoa</taxon>
        <taxon>Hexacorallia</taxon>
        <taxon>Scleractinia</taxon>
        <taxon>Astrocoeniina</taxon>
        <taxon>Acroporidae</taxon>
        <taxon>Acropora</taxon>
    </lineage>
</organism>
<keyword evidence="2" id="KW-1185">Reference proteome</keyword>
<name>A0AAD9QI30_ACRCE</name>
<protein>
    <submittedName>
        <fullName evidence="1">Uncharacterized protein</fullName>
    </submittedName>
</protein>